<dbReference type="SMART" id="SM00448">
    <property type="entry name" value="REC"/>
    <property type="match status" value="1"/>
</dbReference>
<dbReference type="Pfam" id="PF00512">
    <property type="entry name" value="HisKA"/>
    <property type="match status" value="1"/>
</dbReference>
<keyword evidence="5" id="KW-0238">DNA-binding</keyword>
<dbReference type="Proteomes" id="UP000886740">
    <property type="component" value="Unassembled WGS sequence"/>
</dbReference>
<evidence type="ECO:0000256" key="2">
    <source>
        <dbReference type="ARBA" id="ARBA00012438"/>
    </source>
</evidence>
<dbReference type="InterPro" id="IPR005467">
    <property type="entry name" value="His_kinase_dom"/>
</dbReference>
<evidence type="ECO:0000256" key="5">
    <source>
        <dbReference type="ARBA" id="ARBA00023125"/>
    </source>
</evidence>
<dbReference type="GO" id="GO:0000155">
    <property type="term" value="F:phosphorelay sensor kinase activity"/>
    <property type="evidence" value="ECO:0007669"/>
    <property type="project" value="InterPro"/>
</dbReference>
<dbReference type="Gene3D" id="3.30.565.10">
    <property type="entry name" value="Histidine kinase-like ATPase, C-terminal domain"/>
    <property type="match status" value="1"/>
</dbReference>
<evidence type="ECO:0000256" key="6">
    <source>
        <dbReference type="ARBA" id="ARBA00023163"/>
    </source>
</evidence>
<dbReference type="InterPro" id="IPR011110">
    <property type="entry name" value="Reg_prop"/>
</dbReference>
<feature type="domain" description="HTH araC/xylS-type" evidence="8">
    <location>
        <begin position="1203"/>
        <end position="1301"/>
    </location>
</feature>
<feature type="modified residue" description="4-aspartylphosphate" evidence="7">
    <location>
        <position position="1097"/>
    </location>
</feature>
<dbReference type="PROSITE" id="PS50109">
    <property type="entry name" value="HIS_KIN"/>
    <property type="match status" value="1"/>
</dbReference>
<dbReference type="Pfam" id="PF00072">
    <property type="entry name" value="Response_reg"/>
    <property type="match status" value="1"/>
</dbReference>
<dbReference type="SUPFAM" id="SSF55874">
    <property type="entry name" value="ATPase domain of HSP90 chaperone/DNA topoisomerase II/histidine kinase"/>
    <property type="match status" value="1"/>
</dbReference>
<dbReference type="CDD" id="cd00082">
    <property type="entry name" value="HisKA"/>
    <property type="match status" value="1"/>
</dbReference>
<dbReference type="InterPro" id="IPR036890">
    <property type="entry name" value="HATPase_C_sf"/>
</dbReference>
<evidence type="ECO:0000313" key="11">
    <source>
        <dbReference type="EMBL" id="HIX73799.1"/>
    </source>
</evidence>
<evidence type="ECO:0000256" key="7">
    <source>
        <dbReference type="PROSITE-ProRule" id="PRU00169"/>
    </source>
</evidence>
<dbReference type="InterPro" id="IPR009057">
    <property type="entry name" value="Homeodomain-like_sf"/>
</dbReference>
<protein>
    <recommendedName>
        <fullName evidence="2">histidine kinase</fullName>
        <ecNumber evidence="2">2.7.13.3</ecNumber>
    </recommendedName>
</protein>
<evidence type="ECO:0000313" key="12">
    <source>
        <dbReference type="Proteomes" id="UP000886740"/>
    </source>
</evidence>
<dbReference type="InterPro" id="IPR036097">
    <property type="entry name" value="HisK_dim/P_sf"/>
</dbReference>
<proteinExistence type="predicted"/>
<dbReference type="InterPro" id="IPR015943">
    <property type="entry name" value="WD40/YVTN_repeat-like_dom_sf"/>
</dbReference>
<dbReference type="Pfam" id="PF07495">
    <property type="entry name" value="Y_Y_Y"/>
    <property type="match status" value="1"/>
</dbReference>
<evidence type="ECO:0000256" key="3">
    <source>
        <dbReference type="ARBA" id="ARBA00022553"/>
    </source>
</evidence>
<feature type="domain" description="Histidine kinase" evidence="9">
    <location>
        <begin position="795"/>
        <end position="1014"/>
    </location>
</feature>
<dbReference type="SMART" id="SM00388">
    <property type="entry name" value="HisKA"/>
    <property type="match status" value="1"/>
</dbReference>
<name>A0A9D2BFX2_9BACT</name>
<dbReference type="InterPro" id="IPR001789">
    <property type="entry name" value="Sig_transdc_resp-reg_receiver"/>
</dbReference>
<dbReference type="SUPFAM" id="SSF46689">
    <property type="entry name" value="Homeodomain-like"/>
    <property type="match status" value="1"/>
</dbReference>
<dbReference type="Gene3D" id="2.130.10.10">
    <property type="entry name" value="YVTN repeat-like/Quinoprotein amine dehydrogenase"/>
    <property type="match status" value="3"/>
</dbReference>
<dbReference type="Pfam" id="PF02518">
    <property type="entry name" value="HATPase_c"/>
    <property type="match status" value="1"/>
</dbReference>
<dbReference type="Pfam" id="PF07494">
    <property type="entry name" value="Reg_prop"/>
    <property type="match status" value="2"/>
</dbReference>
<dbReference type="GO" id="GO:0043565">
    <property type="term" value="F:sequence-specific DNA binding"/>
    <property type="evidence" value="ECO:0007669"/>
    <property type="project" value="InterPro"/>
</dbReference>
<dbReference type="CDD" id="cd17574">
    <property type="entry name" value="REC_OmpR"/>
    <property type="match status" value="1"/>
</dbReference>
<evidence type="ECO:0000259" key="10">
    <source>
        <dbReference type="PROSITE" id="PS50110"/>
    </source>
</evidence>
<dbReference type="InterPro" id="IPR004358">
    <property type="entry name" value="Sig_transdc_His_kin-like_C"/>
</dbReference>
<reference evidence="11" key="2">
    <citation type="submission" date="2021-04" db="EMBL/GenBank/DDBJ databases">
        <authorList>
            <person name="Gilroy R."/>
        </authorList>
    </citation>
    <scope>NUCLEOTIDE SEQUENCE</scope>
    <source>
        <strain evidence="11">ChiGjej6B6-14162</strain>
    </source>
</reference>
<dbReference type="InterPro" id="IPR003661">
    <property type="entry name" value="HisK_dim/P_dom"/>
</dbReference>
<dbReference type="EC" id="2.7.13.3" evidence="2"/>
<comment type="caution">
    <text evidence="11">The sequence shown here is derived from an EMBL/GenBank/DDBJ whole genome shotgun (WGS) entry which is preliminary data.</text>
</comment>
<dbReference type="PANTHER" id="PTHR43547:SF2">
    <property type="entry name" value="HYBRID SIGNAL TRANSDUCTION HISTIDINE KINASE C"/>
    <property type="match status" value="1"/>
</dbReference>
<dbReference type="Pfam" id="PF12833">
    <property type="entry name" value="HTH_18"/>
    <property type="match status" value="1"/>
</dbReference>
<sequence>MDIRRKRGLLWCLGLIGFLLVWQAKASDRVVPVGLELSNNNINAFAYDEEGYMWMGTSRGLNRYNGSFFWTFLHEDSLSLVNDNVHALWMDPDSRLWIGTDGGLDCYDLRDRRFKHPSDGRFNPVYALQGWRDSLLVYSDLKGFSVLNRASRQVMASIDDDAVSQSRVLLATASGEIWVVSESTRSIWRFGTDLGLQAKYEVTVPGTIISLAESGDGDLWLATDRAVSCFDVGLQKFVASGERLSRLVVGHKILFMRHVPQADYLLFGIQGLGLFVYSPDRDEIRQVVHQKRFSGVDRCFCYVDPNQTIWLAPANKGFRVFPVSNAFENHYVHPSLDGQVINALGRSASGEVWLSTERAIAWFDPTSKRSVLATPSDISGHTIIRQALMDTLQDRLWIWTSDNLLRKYEAQPDRPVRLLDRFQPKEKIRFIWEDPRSWALWVVLETKWARIDQASGEVTYYKDKPACYWGRSYYSERLGKNYLISYDRGIFEVNEAGELNPVYPEIGNASAIFVDREGLVWIGSFDAGLTCFSAEGKLLRRLDTTDGLPDNSIMSILEDEAGSIWICMKNGIVRFSKKSGDLTSFAYENFIRDTQFELGCAVCLPDNTLCFGHDGGVSIIRPDLTEQMADQVPLGIDAVLVNREPVAFDTSGLDLAYDENFLSVYYSGRDLVNGFLLRYSYCLEGYDKDWVNAGQNRIAHYTNLPSGDYLFRVRVQDVNGKWVGEELAFPVHIHPAWWNTAFARGVYILLSLALAYLLLSLYVRWKVNRERLVLVEREKRLNERLYEAKIELFSNLSHEFRTPLSLVYAPLRELLDKGEQKGRDLDLLLLIRKNIGRLIRLTEQLLRVDQPEGLSDRLSVTRLDLVPVVRTLVDSFGFVAHEKRIRLDLVAPDVLDVCLDHDKVEKILFNLVDNALKYTPENGEVQVVLSLGEEGKSVRMEVRDTGVGIPDDQRPKLFRRHERLDVAHRQPGASGFGIGLNYVYHLVQAHQGTIEWFPNEPCGSRFVVTLPADASLFSPEELEEQLFSAGPLPEDTACLEESPEKDSRHLLVVEDNPELRGYLRDLLAAHYRVTLAADGEEALDLLKQEMRDMVISDVLMPRMNGFELCEKLKSEEEYWHLPVILLTAKTDLADNIHGLNLGADAYVGKPFDPSYLLAVVQNIFANRARIQPVVRTLTAESLDVRENGEEEIPLDERERAFLGKLYELLDKRLSDEEYNVLSLAREIGISRSSLYSKIKLMTGKSPQIFFSEYRLNRAKDFLESGDFTVSEVAYKVGFCSLAGFSRSFKKQFGYSPSKAKS</sequence>
<dbReference type="PROSITE" id="PS01124">
    <property type="entry name" value="HTH_ARAC_FAMILY_2"/>
    <property type="match status" value="1"/>
</dbReference>
<keyword evidence="3 7" id="KW-0597">Phosphoprotein</keyword>
<evidence type="ECO:0000259" key="9">
    <source>
        <dbReference type="PROSITE" id="PS50109"/>
    </source>
</evidence>
<dbReference type="GO" id="GO:0003700">
    <property type="term" value="F:DNA-binding transcription factor activity"/>
    <property type="evidence" value="ECO:0007669"/>
    <property type="project" value="InterPro"/>
</dbReference>
<evidence type="ECO:0000256" key="4">
    <source>
        <dbReference type="ARBA" id="ARBA00023015"/>
    </source>
</evidence>
<evidence type="ECO:0000256" key="1">
    <source>
        <dbReference type="ARBA" id="ARBA00000085"/>
    </source>
</evidence>
<dbReference type="InterPro" id="IPR013783">
    <property type="entry name" value="Ig-like_fold"/>
</dbReference>
<dbReference type="PRINTS" id="PR00344">
    <property type="entry name" value="BCTRLSENSOR"/>
</dbReference>
<dbReference type="SUPFAM" id="SSF52172">
    <property type="entry name" value="CheY-like"/>
    <property type="match status" value="1"/>
</dbReference>
<dbReference type="SMART" id="SM00342">
    <property type="entry name" value="HTH_ARAC"/>
    <property type="match status" value="1"/>
</dbReference>
<dbReference type="EMBL" id="DXEL01000019">
    <property type="protein sequence ID" value="HIX73799.1"/>
    <property type="molecule type" value="Genomic_DNA"/>
</dbReference>
<comment type="catalytic activity">
    <reaction evidence="1">
        <text>ATP + protein L-histidine = ADP + protein N-phospho-L-histidine.</text>
        <dbReference type="EC" id="2.7.13.3"/>
    </reaction>
</comment>
<dbReference type="Gene3D" id="1.10.287.130">
    <property type="match status" value="1"/>
</dbReference>
<dbReference type="Gene3D" id="1.10.10.60">
    <property type="entry name" value="Homeodomain-like"/>
    <property type="match status" value="1"/>
</dbReference>
<dbReference type="PROSITE" id="PS00041">
    <property type="entry name" value="HTH_ARAC_FAMILY_1"/>
    <property type="match status" value="1"/>
</dbReference>
<keyword evidence="4" id="KW-0805">Transcription regulation</keyword>
<evidence type="ECO:0000259" key="8">
    <source>
        <dbReference type="PROSITE" id="PS01124"/>
    </source>
</evidence>
<dbReference type="InterPro" id="IPR011006">
    <property type="entry name" value="CheY-like_superfamily"/>
</dbReference>
<dbReference type="Gene3D" id="3.40.50.2300">
    <property type="match status" value="1"/>
</dbReference>
<dbReference type="InterPro" id="IPR003594">
    <property type="entry name" value="HATPase_dom"/>
</dbReference>
<dbReference type="SUPFAM" id="SSF63829">
    <property type="entry name" value="Calcium-dependent phosphotriesterase"/>
    <property type="match status" value="2"/>
</dbReference>
<dbReference type="SMART" id="SM00387">
    <property type="entry name" value="HATPase_c"/>
    <property type="match status" value="1"/>
</dbReference>
<keyword evidence="6" id="KW-0804">Transcription</keyword>
<dbReference type="Gene3D" id="2.60.40.10">
    <property type="entry name" value="Immunoglobulins"/>
    <property type="match status" value="1"/>
</dbReference>
<dbReference type="InterPro" id="IPR018062">
    <property type="entry name" value="HTH_AraC-typ_CS"/>
</dbReference>
<organism evidence="11 12">
    <name type="scientific">Candidatus Parabacteroides intestinipullorum</name>
    <dbReference type="NCBI Taxonomy" id="2838723"/>
    <lineage>
        <taxon>Bacteria</taxon>
        <taxon>Pseudomonadati</taxon>
        <taxon>Bacteroidota</taxon>
        <taxon>Bacteroidia</taxon>
        <taxon>Bacteroidales</taxon>
        <taxon>Tannerellaceae</taxon>
        <taxon>Parabacteroides</taxon>
    </lineage>
</organism>
<feature type="domain" description="Response regulatory" evidence="10">
    <location>
        <begin position="1049"/>
        <end position="1164"/>
    </location>
</feature>
<dbReference type="PROSITE" id="PS50110">
    <property type="entry name" value="RESPONSE_REGULATORY"/>
    <property type="match status" value="1"/>
</dbReference>
<gene>
    <name evidence="11" type="ORF">H9977_01930</name>
</gene>
<reference evidence="11" key="1">
    <citation type="journal article" date="2021" name="PeerJ">
        <title>Extensive microbial diversity within the chicken gut microbiome revealed by metagenomics and culture.</title>
        <authorList>
            <person name="Gilroy R."/>
            <person name="Ravi A."/>
            <person name="Getino M."/>
            <person name="Pursley I."/>
            <person name="Horton D.L."/>
            <person name="Alikhan N.F."/>
            <person name="Baker D."/>
            <person name="Gharbi K."/>
            <person name="Hall N."/>
            <person name="Watson M."/>
            <person name="Adriaenssens E.M."/>
            <person name="Foster-Nyarko E."/>
            <person name="Jarju S."/>
            <person name="Secka A."/>
            <person name="Antonio M."/>
            <person name="Oren A."/>
            <person name="Chaudhuri R.R."/>
            <person name="La Ragione R."/>
            <person name="Hildebrand F."/>
            <person name="Pallen M.J."/>
        </authorList>
    </citation>
    <scope>NUCLEOTIDE SEQUENCE</scope>
    <source>
        <strain evidence="11">ChiGjej6B6-14162</strain>
    </source>
</reference>
<dbReference type="InterPro" id="IPR011123">
    <property type="entry name" value="Y_Y_Y"/>
</dbReference>
<dbReference type="SUPFAM" id="SSF47384">
    <property type="entry name" value="Homodimeric domain of signal transducing histidine kinase"/>
    <property type="match status" value="1"/>
</dbReference>
<accession>A0A9D2BFX2</accession>
<dbReference type="PANTHER" id="PTHR43547">
    <property type="entry name" value="TWO-COMPONENT HISTIDINE KINASE"/>
    <property type="match status" value="1"/>
</dbReference>
<dbReference type="InterPro" id="IPR018060">
    <property type="entry name" value="HTH_AraC"/>
</dbReference>